<comment type="caution">
    <text evidence="1">The sequence shown here is derived from an EMBL/GenBank/DDBJ whole genome shotgun (WGS) entry which is preliminary data.</text>
</comment>
<proteinExistence type="predicted"/>
<evidence type="ECO:0000313" key="2">
    <source>
        <dbReference type="Proteomes" id="UP001139461"/>
    </source>
</evidence>
<accession>A0A9X1QY67</accession>
<name>A0A9X1QY67_9FLAO</name>
<reference evidence="1" key="1">
    <citation type="submission" date="2021-09" db="EMBL/GenBank/DDBJ databases">
        <title>Genome of Aequorivita sp. strain F47161.</title>
        <authorList>
            <person name="Wang Y."/>
        </authorList>
    </citation>
    <scope>NUCLEOTIDE SEQUENCE</scope>
    <source>
        <strain evidence="1">F47161</strain>
    </source>
</reference>
<evidence type="ECO:0000313" key="1">
    <source>
        <dbReference type="EMBL" id="MCG2420435.1"/>
    </source>
</evidence>
<dbReference type="RefSeq" id="WP_237604209.1">
    <property type="nucleotide sequence ID" value="NZ_JAIRBA010000048.1"/>
</dbReference>
<sequence length="151" mass="17727">MNILRNFDKFRKGIELDLENFKINEHSNELKSTTKTIGTYAERANRIVGLFKNSNDKLSIFIDKNVYKIDSNFSIEFNKKEKKSILTIKAGNGDLYKLKYINDLEPISTLTYTEEDEDVDFGLWLFNILNSKDRMSILNRTNEKYKPVNKK</sequence>
<dbReference type="AlphaFoldDB" id="A0A9X1QY67"/>
<organism evidence="1 2">
    <name type="scientific">Aequorivita vitellina</name>
    <dbReference type="NCBI Taxonomy" id="2874475"/>
    <lineage>
        <taxon>Bacteria</taxon>
        <taxon>Pseudomonadati</taxon>
        <taxon>Bacteroidota</taxon>
        <taxon>Flavobacteriia</taxon>
        <taxon>Flavobacteriales</taxon>
        <taxon>Flavobacteriaceae</taxon>
        <taxon>Aequorivita</taxon>
    </lineage>
</organism>
<protein>
    <submittedName>
        <fullName evidence="1">Uncharacterized protein</fullName>
    </submittedName>
</protein>
<keyword evidence="2" id="KW-1185">Reference proteome</keyword>
<dbReference type="EMBL" id="JAIRBA010000048">
    <property type="protein sequence ID" value="MCG2420435.1"/>
    <property type="molecule type" value="Genomic_DNA"/>
</dbReference>
<gene>
    <name evidence="1" type="ORF">K8089_15520</name>
</gene>
<dbReference type="Proteomes" id="UP001139461">
    <property type="component" value="Unassembled WGS sequence"/>
</dbReference>